<evidence type="ECO:0000313" key="6">
    <source>
        <dbReference type="Proteomes" id="UP000185678"/>
    </source>
</evidence>
<dbReference type="OrthoDB" id="9811754at2"/>
<dbReference type="InterPro" id="IPR050739">
    <property type="entry name" value="MFP"/>
</dbReference>
<evidence type="ECO:0000259" key="4">
    <source>
        <dbReference type="Pfam" id="PF25954"/>
    </source>
</evidence>
<dbReference type="RefSeq" id="WP_076400497.1">
    <property type="nucleotide sequence ID" value="NZ_FTOA01000004.1"/>
</dbReference>
<dbReference type="EMBL" id="FTOA01000004">
    <property type="protein sequence ID" value="SIS83724.1"/>
    <property type="molecule type" value="Genomic_DNA"/>
</dbReference>
<organism evidence="5 6">
    <name type="scientific">Insolitispirillum peregrinum</name>
    <dbReference type="NCBI Taxonomy" id="80876"/>
    <lineage>
        <taxon>Bacteria</taxon>
        <taxon>Pseudomonadati</taxon>
        <taxon>Pseudomonadota</taxon>
        <taxon>Alphaproteobacteria</taxon>
        <taxon>Rhodospirillales</taxon>
        <taxon>Novispirillaceae</taxon>
        <taxon>Insolitispirillum</taxon>
    </lineage>
</organism>
<reference evidence="5 6" key="1">
    <citation type="submission" date="2017-01" db="EMBL/GenBank/DDBJ databases">
        <authorList>
            <person name="Mah S.A."/>
            <person name="Swanson W.J."/>
            <person name="Moy G.W."/>
            <person name="Vacquier V.D."/>
        </authorList>
    </citation>
    <scope>NUCLEOTIDE SEQUENCE [LARGE SCALE GENOMIC DNA]</scope>
    <source>
        <strain evidence="5 6">DSM 11589</strain>
    </source>
</reference>
<evidence type="ECO:0000259" key="3">
    <source>
        <dbReference type="Pfam" id="PF25917"/>
    </source>
</evidence>
<dbReference type="InterPro" id="IPR058624">
    <property type="entry name" value="MdtA-like_HH"/>
</dbReference>
<name>A0A1N7MC98_9PROT</name>
<evidence type="ECO:0000313" key="5">
    <source>
        <dbReference type="EMBL" id="SIS83724.1"/>
    </source>
</evidence>
<sequence length="345" mass="36912">MKKKILRGAILAVVAAGAVAGGMHWYDHRFEQSTDNAYVHGDLTAIAPKISGYVSEVLVSNNVVVKAGEVLVRLDDRDYRARLEQANAAVQAAEAALQVIDRQVEAQRASITEARAGIDTWKAERARAGRELGRTSSLVHNDFASRQSLDTARADSDKADAGMKQAEARVQSAESQVAVLQANRTASEASLAQARAARDLAQLDLEHTVITAPRDGVIGNSAVRLGEYVAPGSQMMVVVPLQGLWVEANYKETQITRMHVGQPVRLVVDAFPDQPLAVSVSSLSPASGAQFSLLPPENATGNFTKIVQRVPVRINIPDDSPLAGRLRPGLSVVVDVDTASQGDKE</sequence>
<gene>
    <name evidence="5" type="ORF">SAMN05421779_10427</name>
</gene>
<dbReference type="InterPro" id="IPR058625">
    <property type="entry name" value="MdtA-like_BSH"/>
</dbReference>
<dbReference type="InterPro" id="IPR058792">
    <property type="entry name" value="Beta-barrel_RND_2"/>
</dbReference>
<accession>A0A1N7MC98</accession>
<feature type="coiled-coil region" evidence="1">
    <location>
        <begin position="76"/>
        <end position="103"/>
    </location>
</feature>
<dbReference type="Pfam" id="PF25917">
    <property type="entry name" value="BSH_RND"/>
    <property type="match status" value="1"/>
</dbReference>
<dbReference type="GO" id="GO:0055085">
    <property type="term" value="P:transmembrane transport"/>
    <property type="evidence" value="ECO:0007669"/>
    <property type="project" value="InterPro"/>
</dbReference>
<evidence type="ECO:0000259" key="2">
    <source>
        <dbReference type="Pfam" id="PF25876"/>
    </source>
</evidence>
<keyword evidence="6" id="KW-1185">Reference proteome</keyword>
<dbReference type="PRINTS" id="PR01490">
    <property type="entry name" value="RTXTOXIND"/>
</dbReference>
<dbReference type="Gene3D" id="1.10.287.470">
    <property type="entry name" value="Helix hairpin bin"/>
    <property type="match status" value="1"/>
</dbReference>
<proteinExistence type="predicted"/>
<dbReference type="Pfam" id="PF25876">
    <property type="entry name" value="HH_MFP_RND"/>
    <property type="match status" value="1"/>
</dbReference>
<dbReference type="STRING" id="80876.SAMN05421779_10427"/>
<dbReference type="PANTHER" id="PTHR30386">
    <property type="entry name" value="MEMBRANE FUSION SUBUNIT OF EMRAB-TOLC MULTIDRUG EFFLUX PUMP"/>
    <property type="match status" value="1"/>
</dbReference>
<dbReference type="Gene3D" id="2.40.50.100">
    <property type="match status" value="1"/>
</dbReference>
<protein>
    <submittedName>
        <fullName evidence="5">Membrane fusion protein, multidrug efflux system</fullName>
    </submittedName>
</protein>
<feature type="domain" description="Multidrug resistance protein MdtA-like barrel-sandwich hybrid" evidence="3">
    <location>
        <begin position="46"/>
        <end position="239"/>
    </location>
</feature>
<dbReference type="Gene3D" id="2.40.30.170">
    <property type="match status" value="1"/>
</dbReference>
<dbReference type="Proteomes" id="UP000185678">
    <property type="component" value="Unassembled WGS sequence"/>
</dbReference>
<dbReference type="PANTHER" id="PTHR30386:SF24">
    <property type="entry name" value="MULTIDRUG RESISTANCE EFFLUX PUMP"/>
    <property type="match status" value="1"/>
</dbReference>
<feature type="domain" description="Multidrug resistance protein MdtA-like alpha-helical hairpin" evidence="2">
    <location>
        <begin position="113"/>
        <end position="176"/>
    </location>
</feature>
<keyword evidence="1" id="KW-0175">Coiled coil</keyword>
<dbReference type="AlphaFoldDB" id="A0A1N7MC98"/>
<feature type="coiled-coil region" evidence="1">
    <location>
        <begin position="156"/>
        <end position="183"/>
    </location>
</feature>
<dbReference type="SUPFAM" id="SSF111369">
    <property type="entry name" value="HlyD-like secretion proteins"/>
    <property type="match status" value="3"/>
</dbReference>
<dbReference type="Pfam" id="PF25954">
    <property type="entry name" value="Beta-barrel_RND_2"/>
    <property type="match status" value="1"/>
</dbReference>
<feature type="domain" description="CusB-like beta-barrel" evidence="4">
    <location>
        <begin position="244"/>
        <end position="286"/>
    </location>
</feature>
<evidence type="ECO:0000256" key="1">
    <source>
        <dbReference type="SAM" id="Coils"/>
    </source>
</evidence>